<dbReference type="AlphaFoldDB" id="A0AA41R873"/>
<dbReference type="EMBL" id="JALJRB010000034">
    <property type="protein sequence ID" value="MCJ8502810.1"/>
    <property type="molecule type" value="Genomic_DNA"/>
</dbReference>
<organism evidence="6 7">
    <name type="scientific">Desulfatitalea alkaliphila</name>
    <dbReference type="NCBI Taxonomy" id="2929485"/>
    <lineage>
        <taxon>Bacteria</taxon>
        <taxon>Pseudomonadati</taxon>
        <taxon>Thermodesulfobacteriota</taxon>
        <taxon>Desulfobacteria</taxon>
        <taxon>Desulfobacterales</taxon>
        <taxon>Desulfosarcinaceae</taxon>
        <taxon>Desulfatitalea</taxon>
    </lineage>
</organism>
<keyword evidence="2" id="KW-0479">Metal-binding</keyword>
<dbReference type="PANTHER" id="PTHR46233">
    <property type="entry name" value="HYDROXYACYLGLUTATHIONE HYDROLASE GLOC"/>
    <property type="match status" value="1"/>
</dbReference>
<dbReference type="InterPro" id="IPR036866">
    <property type="entry name" value="RibonucZ/Hydroxyglut_hydro"/>
</dbReference>
<sequence>MKVLQIKLSRMEVFCYLVWDEVSGDGALIDPACDVPRLLEKARKARVAITHVINTHHHADHTAGNAEVIRATGARLCIHAKDAPSLGRMTHRAFARMLGGKGSPKPHRLLKDGDVVRFGATSLTVLHTPGHTPGGICLYSPGHLFTGDTLFVGAVGRTDLSGGDTRQLIEAIHTKIYTLPGETIVWPGHDYGDTPTTTIKEQKKSNPFT</sequence>
<dbReference type="Gene3D" id="3.60.15.10">
    <property type="entry name" value="Ribonuclease Z/Hydroxyacylglutathione hydrolase-like"/>
    <property type="match status" value="1"/>
</dbReference>
<dbReference type="Pfam" id="PF00753">
    <property type="entry name" value="Lactamase_B"/>
    <property type="match status" value="1"/>
</dbReference>
<dbReference type="RefSeq" id="WP_246914194.1">
    <property type="nucleotide sequence ID" value="NZ_JALJRB010000034.1"/>
</dbReference>
<keyword evidence="7" id="KW-1185">Reference proteome</keyword>
<evidence type="ECO:0000256" key="3">
    <source>
        <dbReference type="ARBA" id="ARBA00022801"/>
    </source>
</evidence>
<dbReference type="SUPFAM" id="SSF56281">
    <property type="entry name" value="Metallo-hydrolase/oxidoreductase"/>
    <property type="match status" value="1"/>
</dbReference>
<keyword evidence="3" id="KW-0378">Hydrolase</keyword>
<evidence type="ECO:0000259" key="5">
    <source>
        <dbReference type="SMART" id="SM00849"/>
    </source>
</evidence>
<comment type="caution">
    <text evidence="6">The sequence shown here is derived from an EMBL/GenBank/DDBJ whole genome shotgun (WGS) entry which is preliminary data.</text>
</comment>
<name>A0AA41R873_9BACT</name>
<evidence type="ECO:0000313" key="7">
    <source>
        <dbReference type="Proteomes" id="UP001165427"/>
    </source>
</evidence>
<keyword evidence="4" id="KW-0862">Zinc</keyword>
<evidence type="ECO:0000256" key="2">
    <source>
        <dbReference type="ARBA" id="ARBA00022723"/>
    </source>
</evidence>
<feature type="domain" description="Metallo-beta-lactamase" evidence="5">
    <location>
        <begin position="12"/>
        <end position="189"/>
    </location>
</feature>
<dbReference type="GO" id="GO:0046872">
    <property type="term" value="F:metal ion binding"/>
    <property type="evidence" value="ECO:0007669"/>
    <property type="project" value="UniProtKB-KW"/>
</dbReference>
<dbReference type="CDD" id="cd06262">
    <property type="entry name" value="metallo-hydrolase-like_MBL-fold"/>
    <property type="match status" value="1"/>
</dbReference>
<evidence type="ECO:0000256" key="4">
    <source>
        <dbReference type="ARBA" id="ARBA00022833"/>
    </source>
</evidence>
<gene>
    <name evidence="6" type="ORF">MRX98_19700</name>
</gene>
<dbReference type="PANTHER" id="PTHR46233:SF3">
    <property type="entry name" value="HYDROXYACYLGLUTATHIONE HYDROLASE GLOC"/>
    <property type="match status" value="1"/>
</dbReference>
<dbReference type="GO" id="GO:0016787">
    <property type="term" value="F:hydrolase activity"/>
    <property type="evidence" value="ECO:0007669"/>
    <property type="project" value="UniProtKB-KW"/>
</dbReference>
<dbReference type="Proteomes" id="UP001165427">
    <property type="component" value="Unassembled WGS sequence"/>
</dbReference>
<protein>
    <submittedName>
        <fullName evidence="6">MBL fold metallo-hydrolase</fullName>
    </submittedName>
</protein>
<dbReference type="InterPro" id="IPR051453">
    <property type="entry name" value="MBL_Glyoxalase_II"/>
</dbReference>
<reference evidence="6" key="1">
    <citation type="submission" date="2022-04" db="EMBL/GenBank/DDBJ databases">
        <title>Desulfatitalea alkaliphila sp. nov., a novel anaerobic sulfate-reducing bacterium isolated from terrestrial mud volcano, Taman Peninsula, Russia.</title>
        <authorList>
            <person name="Khomyakova M.A."/>
            <person name="Merkel A.Y."/>
            <person name="Slobodkin A.I."/>
        </authorList>
    </citation>
    <scope>NUCLEOTIDE SEQUENCE</scope>
    <source>
        <strain evidence="6">M08but</strain>
    </source>
</reference>
<proteinExistence type="predicted"/>
<dbReference type="InterPro" id="IPR001279">
    <property type="entry name" value="Metallo-B-lactamas"/>
</dbReference>
<evidence type="ECO:0000256" key="1">
    <source>
        <dbReference type="ARBA" id="ARBA00001947"/>
    </source>
</evidence>
<accession>A0AA41R873</accession>
<dbReference type="SMART" id="SM00849">
    <property type="entry name" value="Lactamase_B"/>
    <property type="match status" value="1"/>
</dbReference>
<comment type="cofactor">
    <cofactor evidence="1">
        <name>Zn(2+)</name>
        <dbReference type="ChEBI" id="CHEBI:29105"/>
    </cofactor>
</comment>
<evidence type="ECO:0000313" key="6">
    <source>
        <dbReference type="EMBL" id="MCJ8502810.1"/>
    </source>
</evidence>